<dbReference type="OrthoDB" id="2156807at2"/>
<accession>A0A1L3MRZ7</accession>
<dbReference type="KEGG" id="bwh:A9C19_10355"/>
<name>A0A1L3MRZ7_9BACI</name>
<protein>
    <recommendedName>
        <fullName evidence="7">DUF4352 domain-containing protein</fullName>
    </recommendedName>
</protein>
<evidence type="ECO:0000256" key="2">
    <source>
        <dbReference type="SAM" id="SignalP"/>
    </source>
</evidence>
<feature type="signal peptide" evidence="2">
    <location>
        <begin position="1"/>
        <end position="24"/>
    </location>
</feature>
<dbReference type="AlphaFoldDB" id="A0A1L3MRZ7"/>
<evidence type="ECO:0000259" key="4">
    <source>
        <dbReference type="Pfam" id="PF17118"/>
    </source>
</evidence>
<dbReference type="Pfam" id="PF17118">
    <property type="entry name" value="DUF5105"/>
    <property type="match status" value="1"/>
</dbReference>
<dbReference type="Gene3D" id="2.60.40.1240">
    <property type="match status" value="1"/>
</dbReference>
<keyword evidence="6" id="KW-1185">Reference proteome</keyword>
<reference evidence="5 6" key="1">
    <citation type="journal article" date="2016" name="Sci. Rep.">
        <title>Complete genome sequence and transcriptomic analysis of a novel marine strain Bacillus weihaiensis reveals the mechanism of brown algae degradation.</title>
        <authorList>
            <person name="Zhu Y."/>
            <person name="Chen P."/>
            <person name="Bao Y."/>
            <person name="Men Y."/>
            <person name="Zeng Y."/>
            <person name="Yang J."/>
            <person name="Sun J."/>
            <person name="Sun Y."/>
        </authorList>
    </citation>
    <scope>NUCLEOTIDE SEQUENCE [LARGE SCALE GENOMIC DNA]</scope>
    <source>
        <strain evidence="5 6">Alg07</strain>
    </source>
</reference>
<evidence type="ECO:0008006" key="7">
    <source>
        <dbReference type="Google" id="ProtNLM"/>
    </source>
</evidence>
<feature type="chain" id="PRO_5039648285" description="DUF4352 domain-containing protein" evidence="2">
    <location>
        <begin position="25"/>
        <end position="351"/>
    </location>
</feature>
<dbReference type="Pfam" id="PF11611">
    <property type="entry name" value="DUF4352"/>
    <property type="match status" value="1"/>
</dbReference>
<sequence length="351" mass="39366">MKISKILGLFILAFSLLWVISACSASEAAKEEVDKKQSASSEMVEINLQNIEYRLPSEYDNVSDEELILKVDLIISNNYEDSIDIDSSDFSLYQGDTKVVEGNPAEYNEELRYTQLGEGKKIEGSLYYVVEKGQTYELVYDPILTLEEQDPITIDIDGSDEKLLQTAEKLQNPAKALAAYVDVLLYDVDHPNFESLTGENIEQILADFDDGFIQGFAMASSVEEIDKEAVLTFLTSMKATLKEKVKPSIITTSMGDGTAIVEVSAKPIKLPSVQPIIDGEIKEYITANPDLTEKELQEFIFRVLADEISNAKQSTEDVVVEIQMVQKGEDQWQLDANDYRTEELSLPFINY</sequence>
<gene>
    <name evidence="5" type="ORF">A9C19_10355</name>
</gene>
<evidence type="ECO:0000313" key="5">
    <source>
        <dbReference type="EMBL" id="APH05121.1"/>
    </source>
</evidence>
<keyword evidence="1 2" id="KW-0732">Signal</keyword>
<evidence type="ECO:0000313" key="6">
    <source>
        <dbReference type="Proteomes" id="UP000181936"/>
    </source>
</evidence>
<dbReference type="InterPro" id="IPR031343">
    <property type="entry name" value="DUF5105"/>
</dbReference>
<evidence type="ECO:0000256" key="1">
    <source>
        <dbReference type="ARBA" id="ARBA00022729"/>
    </source>
</evidence>
<feature type="domain" description="DUF4352" evidence="3">
    <location>
        <begin position="44"/>
        <end position="143"/>
    </location>
</feature>
<organism evidence="5 6">
    <name type="scientific">Bacillus weihaiensis</name>
    <dbReference type="NCBI Taxonomy" id="1547283"/>
    <lineage>
        <taxon>Bacteria</taxon>
        <taxon>Bacillati</taxon>
        <taxon>Bacillota</taxon>
        <taxon>Bacilli</taxon>
        <taxon>Bacillales</taxon>
        <taxon>Bacillaceae</taxon>
        <taxon>Bacillus</taxon>
    </lineage>
</organism>
<dbReference type="PROSITE" id="PS51257">
    <property type="entry name" value="PROKAR_LIPOPROTEIN"/>
    <property type="match status" value="1"/>
</dbReference>
<dbReference type="EMBL" id="CP016020">
    <property type="protein sequence ID" value="APH05121.1"/>
    <property type="molecule type" value="Genomic_DNA"/>
</dbReference>
<dbReference type="InterPro" id="IPR029051">
    <property type="entry name" value="DUF4352"/>
</dbReference>
<evidence type="ECO:0000259" key="3">
    <source>
        <dbReference type="Pfam" id="PF11611"/>
    </source>
</evidence>
<dbReference type="InterPro" id="IPR029050">
    <property type="entry name" value="Immunoprotect_excell_Ig-like"/>
</dbReference>
<dbReference type="RefSeq" id="WP_072579914.1">
    <property type="nucleotide sequence ID" value="NZ_CP016020.1"/>
</dbReference>
<feature type="domain" description="DUF5105" evidence="4">
    <location>
        <begin position="163"/>
        <end position="349"/>
    </location>
</feature>
<dbReference type="Proteomes" id="UP000181936">
    <property type="component" value="Chromosome"/>
</dbReference>
<proteinExistence type="predicted"/>